<dbReference type="Gene3D" id="1.20.1280.50">
    <property type="match status" value="1"/>
</dbReference>
<dbReference type="STRING" id="97359.A0A550CFD4"/>
<gene>
    <name evidence="2" type="ORF">BD626DRAFT_494561</name>
</gene>
<evidence type="ECO:0000313" key="3">
    <source>
        <dbReference type="Proteomes" id="UP000320762"/>
    </source>
</evidence>
<comment type="caution">
    <text evidence="2">The sequence shown here is derived from an EMBL/GenBank/DDBJ whole genome shotgun (WGS) entry which is preliminary data.</text>
</comment>
<name>A0A550CFD4_9AGAR</name>
<dbReference type="Pfam" id="PF12937">
    <property type="entry name" value="F-box-like"/>
    <property type="match status" value="1"/>
</dbReference>
<dbReference type="SUPFAM" id="SSF52047">
    <property type="entry name" value="RNI-like"/>
    <property type="match status" value="1"/>
</dbReference>
<keyword evidence="3" id="KW-1185">Reference proteome</keyword>
<organism evidence="2 3">
    <name type="scientific">Schizophyllum amplum</name>
    <dbReference type="NCBI Taxonomy" id="97359"/>
    <lineage>
        <taxon>Eukaryota</taxon>
        <taxon>Fungi</taxon>
        <taxon>Dikarya</taxon>
        <taxon>Basidiomycota</taxon>
        <taxon>Agaricomycotina</taxon>
        <taxon>Agaricomycetes</taxon>
        <taxon>Agaricomycetidae</taxon>
        <taxon>Agaricales</taxon>
        <taxon>Schizophyllaceae</taxon>
        <taxon>Schizophyllum</taxon>
    </lineage>
</organism>
<dbReference type="Proteomes" id="UP000320762">
    <property type="component" value="Unassembled WGS sequence"/>
</dbReference>
<dbReference type="AlphaFoldDB" id="A0A550CFD4"/>
<dbReference type="Gene3D" id="3.80.10.10">
    <property type="entry name" value="Ribonuclease Inhibitor"/>
    <property type="match status" value="1"/>
</dbReference>
<feature type="domain" description="F-box" evidence="1">
    <location>
        <begin position="86"/>
        <end position="141"/>
    </location>
</feature>
<reference evidence="2 3" key="1">
    <citation type="journal article" date="2019" name="New Phytol.">
        <title>Comparative genomics reveals unique wood-decay strategies and fruiting body development in the Schizophyllaceae.</title>
        <authorList>
            <person name="Almasi E."/>
            <person name="Sahu N."/>
            <person name="Krizsan K."/>
            <person name="Balint B."/>
            <person name="Kovacs G.M."/>
            <person name="Kiss B."/>
            <person name="Cseklye J."/>
            <person name="Drula E."/>
            <person name="Henrissat B."/>
            <person name="Nagy I."/>
            <person name="Chovatia M."/>
            <person name="Adam C."/>
            <person name="LaButti K."/>
            <person name="Lipzen A."/>
            <person name="Riley R."/>
            <person name="Grigoriev I.V."/>
            <person name="Nagy L.G."/>
        </authorList>
    </citation>
    <scope>NUCLEOTIDE SEQUENCE [LARGE SCALE GENOMIC DNA]</scope>
    <source>
        <strain evidence="2 3">NL-1724</strain>
    </source>
</reference>
<dbReference type="InterPro" id="IPR032675">
    <property type="entry name" value="LRR_dom_sf"/>
</dbReference>
<sequence>MAAVLRPMAHAFPTESPYGHVLHTNYIPTDVEVVDIHALCSAPAARMTTLEAEITQLRDTIARKLAELQALATFTTAHRALTSGMRRLPAEILQTIFVACLPTDGPAAMADNEAPLVLTRVCRRWRRIAYGTAELWASIHIACPDPRGLSPLDPPSVSLAERLRLAAAWLARSGTCPLDISLFSGEGARPVPASQSPACAFAELLRPHASRIRHLRLTLPAAALDTVRAVCAEARYLRSCDVYVRPDPLLDAAASTDVALSSESVRTLRLALPSPFSAPEGVWGRLRDLTLCVQTGDVGTRALLNNLPLCTELEVCRLVLILPFASAATPLVPAGTTLPRLRTLCIEGVGPLSSALDALTLPALKSLSLQSDTPTGTHASLRRLLERSRCEVTRLQVTAPPSPHDEVAGCLRLAPALEELVLHERSAMRHAPAGESSTFVDALADANALCPALRDVRLSYCTAVTPEHGLQLLKRRNGRELGCVPLQTLHLSLLDLRQAEFGAAKEMMGWRQRGVDVVVTPSSPRYSYSPKEGLRERGSISSAFGEMVW</sequence>
<evidence type="ECO:0000313" key="2">
    <source>
        <dbReference type="EMBL" id="TRM63518.1"/>
    </source>
</evidence>
<dbReference type="OrthoDB" id="3365698at2759"/>
<protein>
    <recommendedName>
        <fullName evidence="1">F-box domain-containing protein</fullName>
    </recommendedName>
</protein>
<accession>A0A550CFD4</accession>
<proteinExistence type="predicted"/>
<dbReference type="EMBL" id="VDMD01000009">
    <property type="protein sequence ID" value="TRM63518.1"/>
    <property type="molecule type" value="Genomic_DNA"/>
</dbReference>
<dbReference type="InterPro" id="IPR001810">
    <property type="entry name" value="F-box_dom"/>
</dbReference>
<evidence type="ECO:0000259" key="1">
    <source>
        <dbReference type="Pfam" id="PF12937"/>
    </source>
</evidence>